<accession>S7WAH8</accession>
<feature type="compositionally biased region" description="Polar residues" evidence="2">
    <location>
        <begin position="12"/>
        <end position="22"/>
    </location>
</feature>
<feature type="non-terminal residue" evidence="3">
    <location>
        <position position="151"/>
    </location>
</feature>
<gene>
    <name evidence="3" type="ORF">SLOPH_1021</name>
</gene>
<evidence type="ECO:0000256" key="1">
    <source>
        <dbReference type="SAM" id="Coils"/>
    </source>
</evidence>
<feature type="region of interest" description="Disordered" evidence="2">
    <location>
        <begin position="1"/>
        <end position="23"/>
    </location>
</feature>
<evidence type="ECO:0000256" key="2">
    <source>
        <dbReference type="SAM" id="MobiDB-lite"/>
    </source>
</evidence>
<dbReference type="EMBL" id="ATCN01000579">
    <property type="protein sequence ID" value="EPR78742.1"/>
    <property type="molecule type" value="Genomic_DNA"/>
</dbReference>
<dbReference type="InParanoid" id="S7WAH8"/>
<feature type="coiled-coil region" evidence="1">
    <location>
        <begin position="78"/>
        <end position="105"/>
    </location>
</feature>
<comment type="caution">
    <text evidence="3">The sequence shown here is derived from an EMBL/GenBank/DDBJ whole genome shotgun (WGS) entry which is preliminary data.</text>
</comment>
<feature type="compositionally biased region" description="Basic residues" evidence="2">
    <location>
        <begin position="1"/>
        <end position="11"/>
    </location>
</feature>
<proteinExistence type="predicted"/>
<dbReference type="HOGENOM" id="CLU_1732658_0_0_1"/>
<organism evidence="3 4">
    <name type="scientific">Spraguea lophii (strain 42_110)</name>
    <name type="common">Microsporidian parasite</name>
    <dbReference type="NCBI Taxonomy" id="1358809"/>
    <lineage>
        <taxon>Eukaryota</taxon>
        <taxon>Fungi</taxon>
        <taxon>Fungi incertae sedis</taxon>
        <taxon>Microsporidia</taxon>
        <taxon>Spragueidae</taxon>
        <taxon>Spraguea</taxon>
    </lineage>
</organism>
<evidence type="ECO:0000313" key="4">
    <source>
        <dbReference type="Proteomes" id="UP000014978"/>
    </source>
</evidence>
<dbReference type="VEuPathDB" id="MicrosporidiaDB:SLOPH_1021"/>
<name>S7WAH8_SPRLO</name>
<sequence length="151" mass="18390">MKLIHRKKRSRLSSSENHTSAVSRLKSIKEKKQIIEKHNREIKTISKKEYFFKMHNIFDKYNVKEKINLTKEQYIKYINRINYEISILRNKIKNYRAEQNNKRIEFIEDSDNGESKIQYTDILYKKCDEVVEIENKLNELKEYKNILENKG</sequence>
<dbReference type="Proteomes" id="UP000014978">
    <property type="component" value="Unassembled WGS sequence"/>
</dbReference>
<evidence type="ECO:0000313" key="3">
    <source>
        <dbReference type="EMBL" id="EPR78742.1"/>
    </source>
</evidence>
<reference evidence="4" key="1">
    <citation type="journal article" date="2013" name="PLoS Genet.">
        <title>The genome of Spraguea lophii and the basis of host-microsporidian interactions.</title>
        <authorList>
            <person name="Campbell S.E."/>
            <person name="Williams T.A."/>
            <person name="Yousuf A."/>
            <person name="Soanes D.M."/>
            <person name="Paszkiewicz K.H."/>
            <person name="Williams B.A.P."/>
        </authorList>
    </citation>
    <scope>NUCLEOTIDE SEQUENCE [LARGE SCALE GENOMIC DNA]</scope>
    <source>
        <strain evidence="4">42_110</strain>
    </source>
</reference>
<keyword evidence="4" id="KW-1185">Reference proteome</keyword>
<dbReference type="AlphaFoldDB" id="S7WAH8"/>
<keyword evidence="1" id="KW-0175">Coiled coil</keyword>
<protein>
    <submittedName>
        <fullName evidence="3">Uncharacterized protein</fullName>
    </submittedName>
</protein>